<gene>
    <name evidence="2" type="ORF">ElyMa_006216700</name>
</gene>
<name>A0AAV4H7L3_9GAST</name>
<dbReference type="AlphaFoldDB" id="A0AAV4H7L3"/>
<accession>A0AAV4H7L3</accession>
<keyword evidence="3" id="KW-1185">Reference proteome</keyword>
<reference evidence="2 3" key="1">
    <citation type="journal article" date="2021" name="Elife">
        <title>Chloroplast acquisition without the gene transfer in kleptoplastic sea slugs, Plakobranchus ocellatus.</title>
        <authorList>
            <person name="Maeda T."/>
            <person name="Takahashi S."/>
            <person name="Yoshida T."/>
            <person name="Shimamura S."/>
            <person name="Takaki Y."/>
            <person name="Nagai Y."/>
            <person name="Toyoda A."/>
            <person name="Suzuki Y."/>
            <person name="Arimoto A."/>
            <person name="Ishii H."/>
            <person name="Satoh N."/>
            <person name="Nishiyama T."/>
            <person name="Hasebe M."/>
            <person name="Maruyama T."/>
            <person name="Minagawa J."/>
            <person name="Obokata J."/>
            <person name="Shigenobu S."/>
        </authorList>
    </citation>
    <scope>NUCLEOTIDE SEQUENCE [LARGE SCALE GENOMIC DNA]</scope>
</reference>
<organism evidence="2 3">
    <name type="scientific">Elysia marginata</name>
    <dbReference type="NCBI Taxonomy" id="1093978"/>
    <lineage>
        <taxon>Eukaryota</taxon>
        <taxon>Metazoa</taxon>
        <taxon>Spiralia</taxon>
        <taxon>Lophotrochozoa</taxon>
        <taxon>Mollusca</taxon>
        <taxon>Gastropoda</taxon>
        <taxon>Heterobranchia</taxon>
        <taxon>Euthyneura</taxon>
        <taxon>Panpulmonata</taxon>
        <taxon>Sacoglossa</taxon>
        <taxon>Placobranchoidea</taxon>
        <taxon>Plakobranchidae</taxon>
        <taxon>Elysia</taxon>
    </lineage>
</organism>
<dbReference type="PROSITE" id="PS50213">
    <property type="entry name" value="FAS1"/>
    <property type="match status" value="1"/>
</dbReference>
<dbReference type="Proteomes" id="UP000762676">
    <property type="component" value="Unassembled WGS sequence"/>
</dbReference>
<dbReference type="Gene3D" id="2.30.180.10">
    <property type="entry name" value="FAS1 domain"/>
    <property type="match status" value="1"/>
</dbReference>
<evidence type="ECO:0000313" key="3">
    <source>
        <dbReference type="Proteomes" id="UP000762676"/>
    </source>
</evidence>
<sequence>MGSGNPMGASITLFAPTDAAFARVPADQLAALASNTTELQRVLGYHAVLDKAVFLDGQHDKTLMSSTGVKIIVRAHTVLNVIAAEGVDVAERNIRVANGYVHVLGGIMTPPEGDVVDVIKANGELTSFMSLLSSTGLDDFLRASNEFNLSVGMGIFIYVEQCGSVVSASDL</sequence>
<dbReference type="Pfam" id="PF02469">
    <property type="entry name" value="Fasciclin"/>
    <property type="match status" value="1"/>
</dbReference>
<evidence type="ECO:0000313" key="2">
    <source>
        <dbReference type="EMBL" id="GFR93078.1"/>
    </source>
</evidence>
<comment type="caution">
    <text evidence="2">The sequence shown here is derived from an EMBL/GenBank/DDBJ whole genome shotgun (WGS) entry which is preliminary data.</text>
</comment>
<dbReference type="PANTHER" id="PTHR10900:SF77">
    <property type="entry name" value="FI19380P1"/>
    <property type="match status" value="1"/>
</dbReference>
<protein>
    <submittedName>
        <fullName evidence="2">Transforming growth factor-beta-induced protein ig-h3</fullName>
    </submittedName>
</protein>
<dbReference type="InterPro" id="IPR036378">
    <property type="entry name" value="FAS1_dom_sf"/>
</dbReference>
<dbReference type="EMBL" id="BMAT01012483">
    <property type="protein sequence ID" value="GFR93078.1"/>
    <property type="molecule type" value="Genomic_DNA"/>
</dbReference>
<dbReference type="InterPro" id="IPR000782">
    <property type="entry name" value="FAS1_domain"/>
</dbReference>
<proteinExistence type="predicted"/>
<dbReference type="SUPFAM" id="SSF82153">
    <property type="entry name" value="FAS1 domain"/>
    <property type="match status" value="1"/>
</dbReference>
<dbReference type="PANTHER" id="PTHR10900">
    <property type="entry name" value="PERIOSTIN-RELATED"/>
    <property type="match status" value="1"/>
</dbReference>
<evidence type="ECO:0000259" key="1">
    <source>
        <dbReference type="PROSITE" id="PS50213"/>
    </source>
</evidence>
<dbReference type="InterPro" id="IPR050904">
    <property type="entry name" value="Adhesion/Biosynth-related"/>
</dbReference>
<feature type="domain" description="FAS1" evidence="1">
    <location>
        <begin position="1"/>
        <end position="108"/>
    </location>
</feature>
<dbReference type="SMART" id="SM00554">
    <property type="entry name" value="FAS1"/>
    <property type="match status" value="1"/>
</dbReference>